<dbReference type="SUPFAM" id="SSF56112">
    <property type="entry name" value="Protein kinase-like (PK-like)"/>
    <property type="match status" value="1"/>
</dbReference>
<dbReference type="PANTHER" id="PTHR37171">
    <property type="entry name" value="SERINE/THREONINE-PROTEIN KINASE YRZF-RELATED"/>
    <property type="match status" value="1"/>
</dbReference>
<dbReference type="InterPro" id="IPR017441">
    <property type="entry name" value="Protein_kinase_ATP_BS"/>
</dbReference>
<dbReference type="PROSITE" id="PS00107">
    <property type="entry name" value="PROTEIN_KINASE_ATP"/>
    <property type="match status" value="1"/>
</dbReference>
<feature type="compositionally biased region" description="Low complexity" evidence="2">
    <location>
        <begin position="21"/>
        <end position="35"/>
    </location>
</feature>
<name>A0A0J0XW18_9TREE</name>
<sequence length="202" mass="22295">MTNSDAGSTLNPQLRRPRLVGESSTGPTTPPEGEITEPVVHVGRRLGRGRTGETFFGLLADVPAAIKVAHAQEAQEELRHETSFYAGPLRELEGDVVPHFVGLYEGVWNSGRVLAAVMEYVGEPIGVDEDMAWGWFSLEDRTAIRTLYRKLHEKGVSHGDMRMANTMRAADGKIRLVDFADAMTETLESEANVADFYLGRHE</sequence>
<keyword evidence="1" id="KW-0547">Nucleotide-binding</keyword>
<dbReference type="InterPro" id="IPR000719">
    <property type="entry name" value="Prot_kinase_dom"/>
</dbReference>
<feature type="region of interest" description="Disordered" evidence="2">
    <location>
        <begin position="1"/>
        <end position="35"/>
    </location>
</feature>
<feature type="binding site" evidence="1">
    <location>
        <position position="67"/>
    </location>
    <ligand>
        <name>ATP</name>
        <dbReference type="ChEBI" id="CHEBI:30616"/>
    </ligand>
</feature>
<organism evidence="4 5">
    <name type="scientific">Cutaneotrichosporon oleaginosum</name>
    <dbReference type="NCBI Taxonomy" id="879819"/>
    <lineage>
        <taxon>Eukaryota</taxon>
        <taxon>Fungi</taxon>
        <taxon>Dikarya</taxon>
        <taxon>Basidiomycota</taxon>
        <taxon>Agaricomycotina</taxon>
        <taxon>Tremellomycetes</taxon>
        <taxon>Trichosporonales</taxon>
        <taxon>Trichosporonaceae</taxon>
        <taxon>Cutaneotrichosporon</taxon>
    </lineage>
</organism>
<dbReference type="PROSITE" id="PS50011">
    <property type="entry name" value="PROTEIN_KINASE_DOM"/>
    <property type="match status" value="1"/>
</dbReference>
<keyword evidence="5" id="KW-1185">Reference proteome</keyword>
<keyword evidence="1" id="KW-0067">ATP-binding</keyword>
<dbReference type="OrthoDB" id="2565006at2759"/>
<dbReference type="Gene3D" id="1.10.510.10">
    <property type="entry name" value="Transferase(Phosphotransferase) domain 1"/>
    <property type="match status" value="1"/>
</dbReference>
<dbReference type="Proteomes" id="UP000053611">
    <property type="component" value="Unassembled WGS sequence"/>
</dbReference>
<feature type="compositionally biased region" description="Polar residues" evidence="2">
    <location>
        <begin position="1"/>
        <end position="12"/>
    </location>
</feature>
<evidence type="ECO:0000313" key="5">
    <source>
        <dbReference type="Proteomes" id="UP000053611"/>
    </source>
</evidence>
<evidence type="ECO:0000259" key="3">
    <source>
        <dbReference type="PROSITE" id="PS50011"/>
    </source>
</evidence>
<dbReference type="GO" id="GO:0005524">
    <property type="term" value="F:ATP binding"/>
    <property type="evidence" value="ECO:0007669"/>
    <property type="project" value="UniProtKB-UniRule"/>
</dbReference>
<evidence type="ECO:0000256" key="2">
    <source>
        <dbReference type="SAM" id="MobiDB-lite"/>
    </source>
</evidence>
<dbReference type="EMBL" id="KQ087182">
    <property type="protein sequence ID" value="KLT45282.1"/>
    <property type="molecule type" value="Genomic_DNA"/>
</dbReference>
<dbReference type="InterPro" id="IPR052396">
    <property type="entry name" value="Meiotic_Drive_Suppr_Kinase"/>
</dbReference>
<dbReference type="AlphaFoldDB" id="A0A0J0XW18"/>
<dbReference type="GO" id="GO:0004672">
    <property type="term" value="F:protein kinase activity"/>
    <property type="evidence" value="ECO:0007669"/>
    <property type="project" value="InterPro"/>
</dbReference>
<dbReference type="GeneID" id="28985734"/>
<dbReference type="PANTHER" id="PTHR37171:SF1">
    <property type="entry name" value="SERINE_THREONINE-PROTEIN KINASE YRZF-RELATED"/>
    <property type="match status" value="1"/>
</dbReference>
<feature type="domain" description="Protein kinase" evidence="3">
    <location>
        <begin position="40"/>
        <end position="202"/>
    </location>
</feature>
<dbReference type="InterPro" id="IPR011009">
    <property type="entry name" value="Kinase-like_dom_sf"/>
</dbReference>
<accession>A0A0J0XW18</accession>
<reference evidence="4 5" key="1">
    <citation type="submission" date="2015-03" db="EMBL/GenBank/DDBJ databases">
        <title>Genomics and transcriptomics of the oil-accumulating basidiomycete yeast T. oleaginosus allow insights into substrate utilization and the diverse evolutionary trajectories of mating systems in fungi.</title>
        <authorList>
            <consortium name="DOE Joint Genome Institute"/>
            <person name="Kourist R."/>
            <person name="Kracht O."/>
            <person name="Bracharz F."/>
            <person name="Lipzen A."/>
            <person name="Nolan M."/>
            <person name="Ohm R."/>
            <person name="Grigoriev I."/>
            <person name="Sun S."/>
            <person name="Heitman J."/>
            <person name="Bruck T."/>
            <person name="Nowrousian M."/>
        </authorList>
    </citation>
    <scope>NUCLEOTIDE SEQUENCE [LARGE SCALE GENOMIC DNA]</scope>
    <source>
        <strain evidence="4 5">IBC0246</strain>
    </source>
</reference>
<proteinExistence type="predicted"/>
<dbReference type="RefSeq" id="XP_018281773.1">
    <property type="nucleotide sequence ID" value="XM_018425131.1"/>
</dbReference>
<dbReference type="STRING" id="879819.A0A0J0XW18"/>
<evidence type="ECO:0000256" key="1">
    <source>
        <dbReference type="PROSITE-ProRule" id="PRU10141"/>
    </source>
</evidence>
<protein>
    <recommendedName>
        <fullName evidence="3">Protein kinase domain-containing protein</fullName>
    </recommendedName>
</protein>
<evidence type="ECO:0000313" key="4">
    <source>
        <dbReference type="EMBL" id="KLT45282.1"/>
    </source>
</evidence>
<gene>
    <name evidence="4" type="ORF">CC85DRAFT_299742</name>
</gene>